<accession>A0AAN8VLY5</accession>
<dbReference type="AlphaFoldDB" id="A0AAN8VLY5"/>
<name>A0AAN8VLY5_9MAGN</name>
<organism evidence="1 2">
    <name type="scientific">Dillenia turbinata</name>
    <dbReference type="NCBI Taxonomy" id="194707"/>
    <lineage>
        <taxon>Eukaryota</taxon>
        <taxon>Viridiplantae</taxon>
        <taxon>Streptophyta</taxon>
        <taxon>Embryophyta</taxon>
        <taxon>Tracheophyta</taxon>
        <taxon>Spermatophyta</taxon>
        <taxon>Magnoliopsida</taxon>
        <taxon>eudicotyledons</taxon>
        <taxon>Gunneridae</taxon>
        <taxon>Pentapetalae</taxon>
        <taxon>Dilleniales</taxon>
        <taxon>Dilleniaceae</taxon>
        <taxon>Dillenia</taxon>
    </lineage>
</organism>
<evidence type="ECO:0000313" key="1">
    <source>
        <dbReference type="EMBL" id="KAK6932156.1"/>
    </source>
</evidence>
<protein>
    <submittedName>
        <fullName evidence="1">Uncharacterized protein</fullName>
    </submittedName>
</protein>
<dbReference type="Proteomes" id="UP001370490">
    <property type="component" value="Unassembled WGS sequence"/>
</dbReference>
<sequence>MSCNANAEPKILPITMEYEGCKRLRMQNGVGDDMQGMSLDEIFHFAVIHSVVLGLKGVNVGLKN</sequence>
<evidence type="ECO:0000313" key="2">
    <source>
        <dbReference type="Proteomes" id="UP001370490"/>
    </source>
</evidence>
<dbReference type="EMBL" id="JBAMMX010000010">
    <property type="protein sequence ID" value="KAK6932156.1"/>
    <property type="molecule type" value="Genomic_DNA"/>
</dbReference>
<keyword evidence="2" id="KW-1185">Reference proteome</keyword>
<reference evidence="1 2" key="1">
    <citation type="submission" date="2023-12" db="EMBL/GenBank/DDBJ databases">
        <title>A high-quality genome assembly for Dillenia turbinata (Dilleniales).</title>
        <authorList>
            <person name="Chanderbali A."/>
        </authorList>
    </citation>
    <scope>NUCLEOTIDE SEQUENCE [LARGE SCALE GENOMIC DNA]</scope>
    <source>
        <strain evidence="1">LSX21</strain>
        <tissue evidence="1">Leaf</tissue>
    </source>
</reference>
<comment type="caution">
    <text evidence="1">The sequence shown here is derived from an EMBL/GenBank/DDBJ whole genome shotgun (WGS) entry which is preliminary data.</text>
</comment>
<proteinExistence type="predicted"/>
<gene>
    <name evidence="1" type="ORF">RJ641_001780</name>
</gene>